<gene>
    <name evidence="1" type="ORF">UFOVP380_1</name>
</gene>
<feature type="non-terminal residue" evidence="1">
    <location>
        <position position="1"/>
    </location>
</feature>
<sequence length="48" mass="5457">ERFAKVPRFIQKWVSEAVEFEQFDAECGKGVLASVVAAQQLEKEDVPF</sequence>
<organism evidence="1">
    <name type="scientific">uncultured Caudovirales phage</name>
    <dbReference type="NCBI Taxonomy" id="2100421"/>
    <lineage>
        <taxon>Viruses</taxon>
        <taxon>Duplodnaviria</taxon>
        <taxon>Heunggongvirae</taxon>
        <taxon>Uroviricota</taxon>
        <taxon>Caudoviricetes</taxon>
        <taxon>Peduoviridae</taxon>
        <taxon>Maltschvirus</taxon>
        <taxon>Maltschvirus maltsch</taxon>
    </lineage>
</organism>
<proteinExistence type="predicted"/>
<protein>
    <submittedName>
        <fullName evidence="1">Uncharacterized protein</fullName>
    </submittedName>
</protein>
<dbReference type="EMBL" id="LR798317">
    <property type="protein sequence ID" value="CAB5223153.1"/>
    <property type="molecule type" value="Genomic_DNA"/>
</dbReference>
<accession>A0A6J7X7A7</accession>
<reference evidence="1" key="1">
    <citation type="submission" date="2020-05" db="EMBL/GenBank/DDBJ databases">
        <authorList>
            <person name="Chiriac C."/>
            <person name="Salcher M."/>
            <person name="Ghai R."/>
            <person name="Kavagutti S V."/>
        </authorList>
    </citation>
    <scope>NUCLEOTIDE SEQUENCE</scope>
</reference>
<evidence type="ECO:0000313" key="1">
    <source>
        <dbReference type="EMBL" id="CAB5223153.1"/>
    </source>
</evidence>
<name>A0A6J7X7A7_9CAUD</name>